<organism evidence="5 6">
    <name type="scientific">Effrenium voratum</name>
    <dbReference type="NCBI Taxonomy" id="2562239"/>
    <lineage>
        <taxon>Eukaryota</taxon>
        <taxon>Sar</taxon>
        <taxon>Alveolata</taxon>
        <taxon>Dinophyceae</taxon>
        <taxon>Suessiales</taxon>
        <taxon>Symbiodiniaceae</taxon>
        <taxon>Effrenium</taxon>
    </lineage>
</organism>
<dbReference type="GO" id="GO:0032259">
    <property type="term" value="P:methylation"/>
    <property type="evidence" value="ECO:0007669"/>
    <property type="project" value="UniProtKB-KW"/>
</dbReference>
<dbReference type="InterPro" id="IPR019369">
    <property type="entry name" value="Efm5/EEF1AKMT1"/>
</dbReference>
<gene>
    <name evidence="5" type="ORF">EVOR1521_LOCUS26277</name>
</gene>
<dbReference type="EMBL" id="CAUJNA010003505">
    <property type="protein sequence ID" value="CAJ1403654.1"/>
    <property type="molecule type" value="Genomic_DNA"/>
</dbReference>
<dbReference type="Proteomes" id="UP001178507">
    <property type="component" value="Unassembled WGS sequence"/>
</dbReference>
<evidence type="ECO:0000256" key="2">
    <source>
        <dbReference type="ARBA" id="ARBA00022490"/>
    </source>
</evidence>
<dbReference type="Pfam" id="PF10237">
    <property type="entry name" value="N6-adenineMlase"/>
    <property type="match status" value="1"/>
</dbReference>
<dbReference type="PANTHER" id="PTHR13200:SF1">
    <property type="entry name" value="NUCLEIC ACID BINDING PROTEIN"/>
    <property type="match status" value="1"/>
</dbReference>
<keyword evidence="3" id="KW-0489">Methyltransferase</keyword>
<keyword evidence="6" id="KW-1185">Reference proteome</keyword>
<comment type="caution">
    <text evidence="5">The sequence shown here is derived from an EMBL/GenBank/DDBJ whole genome shotgun (WGS) entry which is preliminary data.</text>
</comment>
<evidence type="ECO:0000256" key="1">
    <source>
        <dbReference type="ARBA" id="ARBA00004496"/>
    </source>
</evidence>
<keyword evidence="4" id="KW-0808">Transferase</keyword>
<evidence type="ECO:0000256" key="4">
    <source>
        <dbReference type="ARBA" id="ARBA00022679"/>
    </source>
</evidence>
<comment type="subcellular location">
    <subcellularLocation>
        <location evidence="1">Cytoplasm</location>
    </subcellularLocation>
</comment>
<proteinExistence type="predicted"/>
<dbReference type="PANTHER" id="PTHR13200">
    <property type="entry name" value="EEF1A LYSINE METHYLTRANSFERASE 1"/>
    <property type="match status" value="1"/>
</dbReference>
<name>A0AA36NEU6_9DINO</name>
<dbReference type="GO" id="GO:0005737">
    <property type="term" value="C:cytoplasm"/>
    <property type="evidence" value="ECO:0007669"/>
    <property type="project" value="UniProtKB-SubCell"/>
</dbReference>
<evidence type="ECO:0000256" key="3">
    <source>
        <dbReference type="ARBA" id="ARBA00022603"/>
    </source>
</evidence>
<keyword evidence="2" id="KW-0963">Cytoplasm</keyword>
<dbReference type="GO" id="GO:0016279">
    <property type="term" value="F:protein-lysine N-methyltransferase activity"/>
    <property type="evidence" value="ECO:0007669"/>
    <property type="project" value="InterPro"/>
</dbReference>
<dbReference type="AlphaFoldDB" id="A0AA36NEU6"/>
<reference evidence="5" key="1">
    <citation type="submission" date="2023-08" db="EMBL/GenBank/DDBJ databases">
        <authorList>
            <person name="Chen Y."/>
            <person name="Shah S."/>
            <person name="Dougan E. K."/>
            <person name="Thang M."/>
            <person name="Chan C."/>
        </authorList>
    </citation>
    <scope>NUCLEOTIDE SEQUENCE</scope>
</reference>
<protein>
    <submittedName>
        <fullName evidence="5">Uncharacterized protein</fullName>
    </submittedName>
</protein>
<evidence type="ECO:0000313" key="5">
    <source>
        <dbReference type="EMBL" id="CAJ1403654.1"/>
    </source>
</evidence>
<accession>A0AA36NEU6</accession>
<dbReference type="InterPro" id="IPR041370">
    <property type="entry name" value="Mlase_EEF1AKMT1/ZCCHC4"/>
</dbReference>
<sequence>MAALGDEDKALAQFWYSPGTLECLLAQCRRRDVNRIALLSAPSLYFALEAEVRKPAAGYPCARVFGEGREVVLFEFDQRWAEAKNFAYFDYREGAQGVDERWANHFDLVLADPPNLQMATLEQYADVINKLRAEKAKVLFVTCTHWGGFLLDRLGLFDVNFRPSMPSSALSQSGAFGLFANYKDPALCATNPEVEKDEDVSAECTGYYLGFPAQDL</sequence>
<evidence type="ECO:0000313" key="6">
    <source>
        <dbReference type="Proteomes" id="UP001178507"/>
    </source>
</evidence>